<dbReference type="EMBL" id="AL646053">
    <property type="protein sequence ID" value="CAD18487.1"/>
    <property type="molecule type" value="Genomic_DNA"/>
</dbReference>
<name>Q8XQC6_RALN1</name>
<feature type="region of interest" description="Disordered" evidence="1">
    <location>
        <begin position="179"/>
        <end position="209"/>
    </location>
</feature>
<organism evidence="2 3">
    <name type="scientific">Ralstonia nicotianae (strain ATCC BAA-1114 / GMI1000)</name>
    <name type="common">Ralstonia solanacearum</name>
    <dbReference type="NCBI Taxonomy" id="267608"/>
    <lineage>
        <taxon>Bacteria</taxon>
        <taxon>Pseudomonadati</taxon>
        <taxon>Pseudomonadota</taxon>
        <taxon>Betaproteobacteria</taxon>
        <taxon>Burkholderiales</taxon>
        <taxon>Burkholderiaceae</taxon>
        <taxon>Ralstonia</taxon>
        <taxon>Ralstonia solanacearum species complex</taxon>
    </lineage>
</organism>
<gene>
    <name evidence="2" type="ordered locus">RSp1336</name>
</gene>
<evidence type="ECO:0000313" key="3">
    <source>
        <dbReference type="Proteomes" id="UP000001436"/>
    </source>
</evidence>
<dbReference type="HOGENOM" id="CLU_1314556_0_0_4"/>
<reference evidence="2 3" key="1">
    <citation type="journal article" date="2002" name="Nature">
        <title>Genome sequence of the plant pathogen Ralstonia solanacearum.</title>
        <authorList>
            <person name="Salanoubat M."/>
            <person name="Genin S."/>
            <person name="Artiguenave F."/>
            <person name="Gouzy J."/>
            <person name="Mangenot S."/>
            <person name="Arlat M."/>
            <person name="Billault A."/>
            <person name="Brottier P."/>
            <person name="Camus J.C."/>
            <person name="Cattolico L."/>
            <person name="Chandler M."/>
            <person name="Choisne N."/>
            <person name="Claudel-Renard C."/>
            <person name="Cunnac S."/>
            <person name="Demange N."/>
            <person name="Gaspin C."/>
            <person name="Lavie M."/>
            <person name="Moisan A."/>
            <person name="Robert C."/>
            <person name="Saurin W."/>
            <person name="Schiex T."/>
            <person name="Siguier P."/>
            <person name="Thebault P."/>
            <person name="Whalen M."/>
            <person name="Wincker P."/>
            <person name="Levy M."/>
            <person name="Weissenbach J."/>
            <person name="Boucher C.A."/>
        </authorList>
    </citation>
    <scope>NUCLEOTIDE SEQUENCE [LARGE SCALE GENOMIC DNA]</scope>
    <source>
        <strain evidence="3">ATCC BAA-1114 / GMI1000</strain>
    </source>
</reference>
<geneLocation type="plasmid" evidence="3">
    <name>megaplasmid Rsp</name>
</geneLocation>
<dbReference type="STRING" id="267608.RSp1336"/>
<protein>
    <submittedName>
        <fullName evidence="2">Transposase protein</fullName>
    </submittedName>
</protein>
<feature type="compositionally biased region" description="Basic residues" evidence="1">
    <location>
        <begin position="77"/>
        <end position="86"/>
    </location>
</feature>
<evidence type="ECO:0000313" key="2">
    <source>
        <dbReference type="EMBL" id="CAD18487.1"/>
    </source>
</evidence>
<dbReference type="EnsemblBacteria" id="CAD18487">
    <property type="protein sequence ID" value="CAD18487"/>
    <property type="gene ID" value="RSp1336"/>
</dbReference>
<keyword evidence="3" id="KW-1185">Reference proteome</keyword>
<dbReference type="eggNOG" id="COG3335">
    <property type="taxonomic scope" value="Bacteria"/>
</dbReference>
<accession>Q8XQC6</accession>
<dbReference type="KEGG" id="rso:RSp1336"/>
<feature type="region of interest" description="Disordered" evidence="1">
    <location>
        <begin position="72"/>
        <end position="92"/>
    </location>
</feature>
<dbReference type="AlphaFoldDB" id="Q8XQC6"/>
<dbReference type="Proteomes" id="UP000001436">
    <property type="component" value="Plasmid pGMI1000MP"/>
</dbReference>
<proteinExistence type="predicted"/>
<sequence length="209" mass="23247">MSEEFLSEFRNKKIIPNTRYPRKNRIRGSPSAYPIAGPRCHQERADRRVPQGAALAVQAQVADRVGRCDAAQEPRRARVPRQHARRHTDGTTARLCPPDLNPVEYLWAWLKRHALANFCPDTLAKLKHTARRQLKSGQKRKSIIIAGWKIGAGPAAGATPAGVARFGKNRHNRARPIRAFASASERSPSLSAPACRRLHPTPSTPPRSQ</sequence>
<evidence type="ECO:0000256" key="1">
    <source>
        <dbReference type="SAM" id="MobiDB-lite"/>
    </source>
</evidence>